<organism evidence="4 5">
    <name type="scientific">Suilimivivens aceti</name>
    <dbReference type="NCBI Taxonomy" id="2981774"/>
    <lineage>
        <taxon>Bacteria</taxon>
        <taxon>Bacillati</taxon>
        <taxon>Bacillota</taxon>
        <taxon>Clostridia</taxon>
        <taxon>Lachnospirales</taxon>
        <taxon>Lachnospiraceae</taxon>
        <taxon>Suilimivivens</taxon>
    </lineage>
</organism>
<dbReference type="RefSeq" id="WP_262574170.1">
    <property type="nucleotide sequence ID" value="NZ_JAOQKJ010000005.1"/>
</dbReference>
<feature type="signal peptide" evidence="3">
    <location>
        <begin position="1"/>
        <end position="24"/>
    </location>
</feature>
<evidence type="ECO:0000313" key="5">
    <source>
        <dbReference type="Proteomes" id="UP001652432"/>
    </source>
</evidence>
<name>A0ABT2T310_9FIRM</name>
<dbReference type="EMBL" id="JAOQKJ010000005">
    <property type="protein sequence ID" value="MCU6744174.1"/>
    <property type="molecule type" value="Genomic_DNA"/>
</dbReference>
<keyword evidence="1 3" id="KW-0732">Signal</keyword>
<dbReference type="PANTHER" id="PTHR30006">
    <property type="entry name" value="THIAMINE-BINDING PERIPLASMIC PROTEIN-RELATED"/>
    <property type="match status" value="1"/>
</dbReference>
<evidence type="ECO:0000256" key="2">
    <source>
        <dbReference type="SAM" id="MobiDB-lite"/>
    </source>
</evidence>
<reference evidence="4 5" key="1">
    <citation type="journal article" date="2021" name="ISME Commun">
        <title>Automated analysis of genomic sequences facilitates high-throughput and comprehensive description of bacteria.</title>
        <authorList>
            <person name="Hitch T.C.A."/>
        </authorList>
    </citation>
    <scope>NUCLEOTIDE SEQUENCE [LARGE SCALE GENOMIC DNA]</scope>
    <source>
        <strain evidence="4 5">Sanger_18</strain>
    </source>
</reference>
<sequence length="401" mass="43557">MKQLKGKKALAAILTAAMTMSLMACGSSGSAATEEKPAEETQETAAAETTDTAAEETTESSDSGMDALIEAAKAEGKLTVYGSCEEAYLSAACQKFEEMYGIQVDYQRLSTGEVYTKIEEEAGNPSADVWFGGTTDPYNEAVAAGLLEPYQAQNASHLISDTYKDPDGNWYGIYKGILGFMVNKEELDRLGLEEPKDWDDLLKPEYKGLIGMSNPSTAGTAKLVINTMVQMKGHDEAMEYFKELDKNIYQYTKSGSGPSKMVGPGECVIAIGFLHDGITQILSGYDNIDLIIPASGTSYEIGATAIFKGCKNENAAKLWVEYALSPDCVNIAKENESYQFLVIDNAEQPEEATQFGLDPDNVIDYDFEDAKQNTATYVEDFFNAVTNGSSENADSSRFLTE</sequence>
<feature type="region of interest" description="Disordered" evidence="2">
    <location>
        <begin position="28"/>
        <end position="63"/>
    </location>
</feature>
<dbReference type="Gene3D" id="3.40.190.10">
    <property type="entry name" value="Periplasmic binding protein-like II"/>
    <property type="match status" value="2"/>
</dbReference>
<dbReference type="Proteomes" id="UP001652432">
    <property type="component" value="Unassembled WGS sequence"/>
</dbReference>
<evidence type="ECO:0000256" key="1">
    <source>
        <dbReference type="ARBA" id="ARBA00022729"/>
    </source>
</evidence>
<protein>
    <submittedName>
        <fullName evidence="4">ABC transporter substrate-binding protein</fullName>
    </submittedName>
</protein>
<evidence type="ECO:0000256" key="3">
    <source>
        <dbReference type="SAM" id="SignalP"/>
    </source>
</evidence>
<dbReference type="PROSITE" id="PS51257">
    <property type="entry name" value="PROKAR_LIPOPROTEIN"/>
    <property type="match status" value="1"/>
</dbReference>
<feature type="chain" id="PRO_5047097324" evidence="3">
    <location>
        <begin position="25"/>
        <end position="401"/>
    </location>
</feature>
<feature type="compositionally biased region" description="Low complexity" evidence="2">
    <location>
        <begin position="43"/>
        <end position="52"/>
    </location>
</feature>
<dbReference type="Pfam" id="PF13343">
    <property type="entry name" value="SBP_bac_6"/>
    <property type="match status" value="1"/>
</dbReference>
<dbReference type="SUPFAM" id="SSF53850">
    <property type="entry name" value="Periplasmic binding protein-like II"/>
    <property type="match status" value="1"/>
</dbReference>
<proteinExistence type="predicted"/>
<evidence type="ECO:0000313" key="4">
    <source>
        <dbReference type="EMBL" id="MCU6744174.1"/>
    </source>
</evidence>
<dbReference type="CDD" id="cd13544">
    <property type="entry name" value="PBP2_Fbp_like_1"/>
    <property type="match status" value="1"/>
</dbReference>
<comment type="caution">
    <text evidence="4">The sequence shown here is derived from an EMBL/GenBank/DDBJ whole genome shotgun (WGS) entry which is preliminary data.</text>
</comment>
<keyword evidence="5" id="KW-1185">Reference proteome</keyword>
<dbReference type="PANTHER" id="PTHR30006:SF2">
    <property type="entry name" value="ABC TRANSPORTER SUBSTRATE-BINDING PROTEIN"/>
    <property type="match status" value="1"/>
</dbReference>
<gene>
    <name evidence="4" type="ORF">OCV77_06650</name>
</gene>
<accession>A0ABT2T310</accession>